<dbReference type="Pfam" id="PF05569">
    <property type="entry name" value="Peptidase_M56"/>
    <property type="match status" value="1"/>
</dbReference>
<proteinExistence type="predicted"/>
<dbReference type="RefSeq" id="WP_072835759.1">
    <property type="nucleotide sequence ID" value="NZ_FQUU01000010.1"/>
</dbReference>
<organism evidence="3 4">
    <name type="scientific">Flavisolibacter ginsengisoli DSM 18119</name>
    <dbReference type="NCBI Taxonomy" id="1121884"/>
    <lineage>
        <taxon>Bacteria</taxon>
        <taxon>Pseudomonadati</taxon>
        <taxon>Bacteroidota</taxon>
        <taxon>Chitinophagia</taxon>
        <taxon>Chitinophagales</taxon>
        <taxon>Chitinophagaceae</taxon>
        <taxon>Flavisolibacter</taxon>
    </lineage>
</organism>
<feature type="transmembrane region" description="Helical" evidence="1">
    <location>
        <begin position="89"/>
        <end position="113"/>
    </location>
</feature>
<evidence type="ECO:0000313" key="4">
    <source>
        <dbReference type="Proteomes" id="UP000184048"/>
    </source>
</evidence>
<name>A0A1M5BI52_9BACT</name>
<dbReference type="OrthoDB" id="15218at2"/>
<evidence type="ECO:0000256" key="1">
    <source>
        <dbReference type="SAM" id="Phobius"/>
    </source>
</evidence>
<evidence type="ECO:0000259" key="2">
    <source>
        <dbReference type="Pfam" id="PF05569"/>
    </source>
</evidence>
<dbReference type="PANTHER" id="PTHR34978">
    <property type="entry name" value="POSSIBLE SENSOR-TRANSDUCER PROTEIN BLAR"/>
    <property type="match status" value="1"/>
</dbReference>
<feature type="transmembrane region" description="Helical" evidence="1">
    <location>
        <begin position="297"/>
        <end position="319"/>
    </location>
</feature>
<feature type="transmembrane region" description="Helical" evidence="1">
    <location>
        <begin position="201"/>
        <end position="218"/>
    </location>
</feature>
<dbReference type="STRING" id="1121884.SAMN02745131_02594"/>
<sequence>MANWSQSHFLQSLGWATLNSFWQMALLWCLFLAISYLFKPGSHKKYQLSVIAIITGFVWFIICFIQFYTSNPVSTIAFFDQSIPETDSILNILLISASVAYLSLLAFPTLRLYNNYLFVQKIKKEGIKKADLTYRLFVQKISGNLNISKKVRVYVSSIVRSPLTIGYLKPIILLPVASLNNLSVQQVEAVLLHELSHIKRYDYLVNLVISIIHTILYFNPFVKQFMKNIEAERESCCDELVLQFGYDKVSYAAALLTLEKAATASPHILAIGATGKNSLLNRIEKIVGMEKKKRFQFSQLAGVLAALFCIIALNSVLIIKEKKRQGNYAFAYNTMANPFALFSSAEETASAAESISPVPVMSSKATVAISSPANEKSLYPKQRETVVPEEHSVDPQASNYIQVAQDDVDASLTQEQKQQVASTVAATKKVMKTLQWKEVETQIADAMTMKEKAMAQQQYNKELEKINWQHIEQNLKAQYEKIDWSRINTNLSNALTEIELDSMQTNCDQVLSQLEKVESEMSHAQLTTCSPIPDVSLSAIRDAKISLKVKLEKIKALKSDKKVIRL</sequence>
<dbReference type="InterPro" id="IPR052173">
    <property type="entry name" value="Beta-lactam_resp_regulator"/>
</dbReference>
<keyword evidence="4" id="KW-1185">Reference proteome</keyword>
<feature type="domain" description="Peptidase M56" evidence="2">
    <location>
        <begin position="111"/>
        <end position="285"/>
    </location>
</feature>
<dbReference type="Proteomes" id="UP000184048">
    <property type="component" value="Unassembled WGS sequence"/>
</dbReference>
<reference evidence="3 4" key="1">
    <citation type="submission" date="2016-11" db="EMBL/GenBank/DDBJ databases">
        <authorList>
            <person name="Jaros S."/>
            <person name="Januszkiewicz K."/>
            <person name="Wedrychowicz H."/>
        </authorList>
    </citation>
    <scope>NUCLEOTIDE SEQUENCE [LARGE SCALE GENOMIC DNA]</scope>
    <source>
        <strain evidence="3 4">DSM 18119</strain>
    </source>
</reference>
<evidence type="ECO:0000313" key="3">
    <source>
        <dbReference type="EMBL" id="SHF42118.1"/>
    </source>
</evidence>
<accession>A0A1M5BI52</accession>
<feature type="transmembrane region" description="Helical" evidence="1">
    <location>
        <begin position="20"/>
        <end position="38"/>
    </location>
</feature>
<keyword evidence="1" id="KW-0812">Transmembrane</keyword>
<feature type="transmembrane region" description="Helical" evidence="1">
    <location>
        <begin position="50"/>
        <end position="69"/>
    </location>
</feature>
<dbReference type="Gene3D" id="3.30.2010.10">
    <property type="entry name" value="Metalloproteases ('zincins'), catalytic domain"/>
    <property type="match status" value="1"/>
</dbReference>
<dbReference type="AlphaFoldDB" id="A0A1M5BI52"/>
<keyword evidence="1" id="KW-0472">Membrane</keyword>
<gene>
    <name evidence="3" type="ORF">SAMN02745131_02594</name>
</gene>
<dbReference type="InterPro" id="IPR008756">
    <property type="entry name" value="Peptidase_M56"/>
</dbReference>
<protein>
    <submittedName>
        <fullName evidence="3">Signal transducer regulating beta-lactamase production, contains metallopeptidase domain</fullName>
    </submittedName>
</protein>
<dbReference type="CDD" id="cd07341">
    <property type="entry name" value="M56_BlaR1_MecR1_like"/>
    <property type="match status" value="1"/>
</dbReference>
<dbReference type="EMBL" id="FQUU01000010">
    <property type="protein sequence ID" value="SHF42118.1"/>
    <property type="molecule type" value="Genomic_DNA"/>
</dbReference>
<keyword evidence="1" id="KW-1133">Transmembrane helix</keyword>
<dbReference type="PANTHER" id="PTHR34978:SF3">
    <property type="entry name" value="SLR0241 PROTEIN"/>
    <property type="match status" value="1"/>
</dbReference>